<dbReference type="SMART" id="SM00028">
    <property type="entry name" value="TPR"/>
    <property type="match status" value="10"/>
</dbReference>
<keyword evidence="7" id="KW-0175">Coiled coil</keyword>
<dbReference type="InterPro" id="IPR042161">
    <property type="entry name" value="TTC34"/>
</dbReference>
<keyword evidence="5" id="KW-0862">Zinc</keyword>
<gene>
    <name evidence="11" type="ORF">JRQ81_009804</name>
</gene>
<accession>A0A9Q0XAS3</accession>
<evidence type="ECO:0000256" key="2">
    <source>
        <dbReference type="ARBA" id="ARBA00022670"/>
    </source>
</evidence>
<proteinExistence type="predicted"/>
<dbReference type="Proteomes" id="UP001142489">
    <property type="component" value="Unassembled WGS sequence"/>
</dbReference>
<dbReference type="Pfam" id="PF01431">
    <property type="entry name" value="Peptidase_M13"/>
    <property type="match status" value="1"/>
</dbReference>
<evidence type="ECO:0000256" key="1">
    <source>
        <dbReference type="ARBA" id="ARBA00001947"/>
    </source>
</evidence>
<evidence type="ECO:0000313" key="12">
    <source>
        <dbReference type="Proteomes" id="UP001142489"/>
    </source>
</evidence>
<protein>
    <submittedName>
        <fullName evidence="11">Uncharacterized protein</fullName>
    </submittedName>
</protein>
<dbReference type="InterPro" id="IPR019734">
    <property type="entry name" value="TPR_rpt"/>
</dbReference>
<dbReference type="PANTHER" id="PTHR44874:SF1">
    <property type="entry name" value="TETRATRICOPEPTIDE REPEAT PROTEIN 34"/>
    <property type="match status" value="1"/>
</dbReference>
<keyword evidence="12" id="KW-1185">Reference proteome</keyword>
<evidence type="ECO:0000256" key="5">
    <source>
        <dbReference type="ARBA" id="ARBA00022833"/>
    </source>
</evidence>
<feature type="domain" description="Peptidase M13 C-terminal" evidence="9">
    <location>
        <begin position="1630"/>
        <end position="1836"/>
    </location>
</feature>
<dbReference type="GO" id="GO:0006508">
    <property type="term" value="P:proteolysis"/>
    <property type="evidence" value="ECO:0007669"/>
    <property type="project" value="UniProtKB-KW"/>
</dbReference>
<dbReference type="Gene3D" id="1.25.40.10">
    <property type="entry name" value="Tetratricopeptide repeat domain"/>
    <property type="match status" value="4"/>
</dbReference>
<evidence type="ECO:0000256" key="7">
    <source>
        <dbReference type="SAM" id="Coils"/>
    </source>
</evidence>
<feature type="transmembrane region" description="Helical" evidence="8">
    <location>
        <begin position="1106"/>
        <end position="1131"/>
    </location>
</feature>
<dbReference type="PROSITE" id="PS51885">
    <property type="entry name" value="NEPRILYSIN"/>
    <property type="match status" value="1"/>
</dbReference>
<dbReference type="InterPro" id="IPR000718">
    <property type="entry name" value="Peptidase_M13"/>
</dbReference>
<evidence type="ECO:0000259" key="10">
    <source>
        <dbReference type="Pfam" id="PF05649"/>
    </source>
</evidence>
<keyword evidence="8" id="KW-0812">Transmembrane</keyword>
<dbReference type="PANTHER" id="PTHR44874">
    <property type="entry name" value="TETRATRICOPEPTIDE REPEAT PROTEIN 34"/>
    <property type="match status" value="1"/>
</dbReference>
<organism evidence="11 12">
    <name type="scientific">Phrynocephalus forsythii</name>
    <dbReference type="NCBI Taxonomy" id="171643"/>
    <lineage>
        <taxon>Eukaryota</taxon>
        <taxon>Metazoa</taxon>
        <taxon>Chordata</taxon>
        <taxon>Craniata</taxon>
        <taxon>Vertebrata</taxon>
        <taxon>Euteleostomi</taxon>
        <taxon>Lepidosauria</taxon>
        <taxon>Squamata</taxon>
        <taxon>Bifurcata</taxon>
        <taxon>Unidentata</taxon>
        <taxon>Episquamata</taxon>
        <taxon>Toxicofera</taxon>
        <taxon>Iguania</taxon>
        <taxon>Acrodonta</taxon>
        <taxon>Agamidae</taxon>
        <taxon>Agaminae</taxon>
        <taxon>Phrynocephalus</taxon>
    </lineage>
</organism>
<dbReference type="GO" id="GO:0046872">
    <property type="term" value="F:metal ion binding"/>
    <property type="evidence" value="ECO:0007669"/>
    <property type="project" value="UniProtKB-KW"/>
</dbReference>
<name>A0A9Q0XAS3_9SAUR</name>
<dbReference type="SUPFAM" id="SSF48452">
    <property type="entry name" value="TPR-like"/>
    <property type="match status" value="2"/>
</dbReference>
<evidence type="ECO:0000256" key="4">
    <source>
        <dbReference type="ARBA" id="ARBA00022801"/>
    </source>
</evidence>
<dbReference type="EMBL" id="JAPFRF010000020">
    <property type="protein sequence ID" value="KAJ7306451.1"/>
    <property type="molecule type" value="Genomic_DNA"/>
</dbReference>
<dbReference type="PRINTS" id="PR00786">
    <property type="entry name" value="NEPRILYSIN"/>
</dbReference>
<keyword evidence="4" id="KW-0378">Hydrolase</keyword>
<sequence>MPTLEAKVVAGSKEVSMVMLPSKEQAVHLCQEGDHQLAADKLSLATAFYVAAFSCSGPAAIQKVASLEEGPRAKVIKTLERWCQGESPIPLLHGANLDMPCLDAGMAAIFLSTLSPNNMAASLYKMATLLKVGRLEEVVSRCNSLLGVEDHLELVLTRALALVLSGTHVQAGITDYLHVFVKHQDKTVEFIHSHQQEYLEHIIRAFLNFLSLQENSDFGEGAESCHSGCYDFLGALAPENICVCRAQAAHLFGKCRYKDSVMIYSKALEALSENSTGRDDRTLGLLLDRAAAYFSLGGKVPEMIQDLMTAFEINPNLAQKRFEELFSMGDAERIRKDTRATLDERFAAYREAVRGRLEVRSDSGKELLFPVRATLHFLIQISPGAREELKVRLADCYLLQGDVQSALEICNRLLESNQGTYCNTLLALRGFCHLHAKSYRQALEDFQKVIEHNSPHPSSCVKALCGRGMIRAWSRNPYLTALDYITACSLRCEETHLVIKSYIPWNQRGFLLLVLQEEAQKILEMKNPPSGNTGSQQDKTRMLNELPGNEGDTSGVRQLAFLLLDLDASDETSRLLYADALYQLGRVDEAHKILLVALSKSSQRATILARMALLQLKKGFLYDCNQLLKKMTQSGETACFQSLAKILKDEDRALMQRHCHSRAMTILKHKQGEGYLKEAIVYLSLAIAAAGGYAVDSLLVRARCYGQLDQKKTAIFDFNTVLKDNPTNALALCGKGFIHLSLNQEKETVHNLISALRADPALTVAEILSLKWEAQVAIHQWLLCHCREALLEFDAWEKLQSREVLKELLVVGESLVKINSSDMNSHAIYADLLAADGRHEEALAYLQRSFGQKTSHNPITARFGVLQVKMRNMTVGVHILAHVAAKDCQELGYLLNFLDTMQRKNLAQVAAKEGHILIKEQCHGKAVGYYSLAVLASNSNPRYLRQRAACLAHLKDYRKALEDMERVILNHGANGLMTQVGDYCFQGRMFLYLSEEESATKQYIRAFELDKSLALGNIPTGSELDVLSKAFLQVAQSYCAVSCYEEAWKATVYGLMVDPNNHALKKLKARIKREASGCRVQVTLMGKSESQMDIVEKSNKTGQKSWSLVVVSLSVLLVLMTCAVMALVILYSNSRDKQYGGNLENICITHGCVTAAARIIQNMDPKAEPCQNFYQYACGGWLNRHVIPETSSRYSIFDTLREELEIILKGVLETPNGKDREAFQKAKLLYRSCMNESFIEQRDSLPLLEILDVIGGWPVASADWNTTDEPNWNMEEKLALLNSRFNTRVLIDMFVWHDDRDSSRNIIYIDQPGLGMPSRDYYFNDGSYRKAREAYFQYMVTAAKMIRQDLNLSRDNSFVLEEMRKVMKFETDIANATSPVEERHDSTSLYNKMTIAELQERFDLRDFNWTFFIQSVMSSVNIKIDPSEEVVVHGMPYLQELTAVITKYSASTIQDYLVWRVVLDRISGLSRRFREARASYRKALYGTMVEEARWRECISYVNTNMESAVGALYVRETFAGKSKRMVRDLIEKIREVFIETLDELQWMDETSKGKAREKVIAIKEQIGYPDYILEEQNEKLDQEYANLNFSEHEYFKNTLQNLRAQARKSLKKLRERVDQDIWLIGAAVVNAFYSPNRNQIVFPAGILQPPFFSKHQPQALNFGGIGMVIGHEITHGFDDNGRNFDKDGNMLDWWSNFSAMHFKEQSRCMMYQYGNYTWDLAGGQNVSGINTLGENIADNGGIRQAYKAYLKWVEKEGEEPRLPGLDLTHKQLFFLNFAQVWCGSYRPEYASQSIKTDTHSPLKYRVMGSLQNFEAFSEAFHCKNGTIMHPIQKCRVW</sequence>
<keyword evidence="2" id="KW-0645">Protease</keyword>
<dbReference type="Gene3D" id="3.40.390.10">
    <property type="entry name" value="Collagenase (Catalytic Domain)"/>
    <property type="match status" value="1"/>
</dbReference>
<dbReference type="Gene3D" id="1.10.1380.10">
    <property type="entry name" value="Neutral endopeptidase , domain2"/>
    <property type="match status" value="1"/>
</dbReference>
<comment type="cofactor">
    <cofactor evidence="1">
        <name>Zn(2+)</name>
        <dbReference type="ChEBI" id="CHEBI:29105"/>
    </cofactor>
</comment>
<evidence type="ECO:0000259" key="9">
    <source>
        <dbReference type="Pfam" id="PF01431"/>
    </source>
</evidence>
<feature type="transmembrane region" description="Helical" evidence="8">
    <location>
        <begin position="679"/>
        <end position="702"/>
    </location>
</feature>
<evidence type="ECO:0000256" key="8">
    <source>
        <dbReference type="SAM" id="Phobius"/>
    </source>
</evidence>
<evidence type="ECO:0000256" key="3">
    <source>
        <dbReference type="ARBA" id="ARBA00022723"/>
    </source>
</evidence>
<evidence type="ECO:0000313" key="11">
    <source>
        <dbReference type="EMBL" id="KAJ7306451.1"/>
    </source>
</evidence>
<keyword evidence="6" id="KW-0482">Metalloprotease</keyword>
<dbReference type="GO" id="GO:0004222">
    <property type="term" value="F:metalloendopeptidase activity"/>
    <property type="evidence" value="ECO:0007669"/>
    <property type="project" value="InterPro"/>
</dbReference>
<dbReference type="InterPro" id="IPR042089">
    <property type="entry name" value="Peptidase_M13_dom_2"/>
</dbReference>
<dbReference type="InterPro" id="IPR024079">
    <property type="entry name" value="MetalloPept_cat_dom_sf"/>
</dbReference>
<feature type="coiled-coil region" evidence="7">
    <location>
        <begin position="1573"/>
        <end position="1616"/>
    </location>
</feature>
<dbReference type="InterPro" id="IPR011990">
    <property type="entry name" value="TPR-like_helical_dom_sf"/>
</dbReference>
<reference evidence="11" key="1">
    <citation type="journal article" date="2023" name="DNA Res.">
        <title>Chromosome-level genome assembly of Phrynocephalus forsythii using third-generation DNA sequencing and Hi-C analysis.</title>
        <authorList>
            <person name="Qi Y."/>
            <person name="Zhao W."/>
            <person name="Zhao Y."/>
            <person name="Niu C."/>
            <person name="Cao S."/>
            <person name="Zhang Y."/>
        </authorList>
    </citation>
    <scope>NUCLEOTIDE SEQUENCE</scope>
    <source>
        <tissue evidence="11">Muscle</tissue>
    </source>
</reference>
<dbReference type="CDD" id="cd08662">
    <property type="entry name" value="M13"/>
    <property type="match status" value="1"/>
</dbReference>
<keyword evidence="3" id="KW-0479">Metal-binding</keyword>
<evidence type="ECO:0000256" key="6">
    <source>
        <dbReference type="ARBA" id="ARBA00023049"/>
    </source>
</evidence>
<keyword evidence="8" id="KW-1133">Transmembrane helix</keyword>
<dbReference type="Pfam" id="PF05649">
    <property type="entry name" value="Peptidase_M13_N"/>
    <property type="match status" value="1"/>
</dbReference>
<keyword evidence="8" id="KW-0472">Membrane</keyword>
<dbReference type="InterPro" id="IPR018497">
    <property type="entry name" value="Peptidase_M13_C"/>
</dbReference>
<dbReference type="InterPro" id="IPR008753">
    <property type="entry name" value="Peptidase_M13_N"/>
</dbReference>
<feature type="domain" description="Peptidase M13 N-terminal" evidence="10">
    <location>
        <begin position="1169"/>
        <end position="1569"/>
    </location>
</feature>
<dbReference type="SUPFAM" id="SSF55486">
    <property type="entry name" value="Metalloproteases ('zincins'), catalytic domain"/>
    <property type="match status" value="1"/>
</dbReference>
<comment type="caution">
    <text evidence="11">The sequence shown here is derived from an EMBL/GenBank/DDBJ whole genome shotgun (WGS) entry which is preliminary data.</text>
</comment>
<dbReference type="OrthoDB" id="5971337at2759"/>